<dbReference type="OrthoDB" id="7871110at2"/>
<dbReference type="AlphaFoldDB" id="A0A4S3MA97"/>
<comment type="caution">
    <text evidence="2">The sequence shown here is derived from an EMBL/GenBank/DDBJ whole genome shotgun (WGS) entry which is preliminary data.</text>
</comment>
<evidence type="ECO:0000313" key="2">
    <source>
        <dbReference type="EMBL" id="THD73740.1"/>
    </source>
</evidence>
<keyword evidence="3" id="KW-1185">Reference proteome</keyword>
<name>A0A4S3MA97_9RHOB</name>
<dbReference type="RefSeq" id="WP_136338952.1">
    <property type="nucleotide sequence ID" value="NZ_SSMD01000004.1"/>
</dbReference>
<dbReference type="Pfam" id="PF06835">
    <property type="entry name" value="LptC"/>
    <property type="match status" value="1"/>
</dbReference>
<proteinExistence type="predicted"/>
<dbReference type="EMBL" id="SSMD01000004">
    <property type="protein sequence ID" value="THD73740.1"/>
    <property type="molecule type" value="Genomic_DNA"/>
</dbReference>
<evidence type="ECO:0000256" key="1">
    <source>
        <dbReference type="SAM" id="Phobius"/>
    </source>
</evidence>
<keyword evidence="1" id="KW-1133">Transmembrane helix</keyword>
<organism evidence="2 3">
    <name type="scientific">Thalassobius vesicularis</name>
    <dbReference type="NCBI Taxonomy" id="1294297"/>
    <lineage>
        <taxon>Bacteria</taxon>
        <taxon>Pseudomonadati</taxon>
        <taxon>Pseudomonadota</taxon>
        <taxon>Alphaproteobacteria</taxon>
        <taxon>Rhodobacterales</taxon>
        <taxon>Roseobacteraceae</taxon>
        <taxon>Thalassovita</taxon>
    </lineage>
</organism>
<keyword evidence="1" id="KW-0472">Membrane</keyword>
<reference evidence="2 3" key="1">
    <citation type="submission" date="2019-04" db="EMBL/GenBank/DDBJ databases">
        <title>Draft genome sequence of Youngimonas vesicularis.</title>
        <authorList>
            <person name="Hameed A."/>
        </authorList>
    </citation>
    <scope>NUCLEOTIDE SEQUENCE [LARGE SCALE GENOMIC DNA]</scope>
    <source>
        <strain evidence="2 3">CC-AMW-E</strain>
    </source>
</reference>
<sequence>MPSRDSYYSWLVSWLKIILPLAALAILSTLFLLSRGKDTVNSLPYSRVDLQERMKEGIVGHPQFSGATTGGDLVSFTAESAKPDPQDKSRAMASHLSAQLDLTSGTRITFSSDTALLDTSEDTALLTGGVAVTSSTGYDLRTESLFTSMREIQAETEGTVTGTGPAGSLEAGKMLLTSDPASGDAHLLFTNRVKLVYQPQN</sequence>
<dbReference type="InterPro" id="IPR010664">
    <property type="entry name" value="LipoPS_assembly_LptC-rel"/>
</dbReference>
<evidence type="ECO:0008006" key="4">
    <source>
        <dbReference type="Google" id="ProtNLM"/>
    </source>
</evidence>
<feature type="transmembrane region" description="Helical" evidence="1">
    <location>
        <begin position="12"/>
        <end position="33"/>
    </location>
</feature>
<gene>
    <name evidence="2" type="ORF">E7681_08970</name>
</gene>
<evidence type="ECO:0000313" key="3">
    <source>
        <dbReference type="Proteomes" id="UP000306113"/>
    </source>
</evidence>
<accession>A0A4S3MA97</accession>
<keyword evidence="1" id="KW-0812">Transmembrane</keyword>
<protein>
    <recommendedName>
        <fullName evidence="4">LPS export ABC transporter periplasmic protein LptC</fullName>
    </recommendedName>
</protein>
<dbReference type="Proteomes" id="UP000306113">
    <property type="component" value="Unassembled WGS sequence"/>
</dbReference>